<evidence type="ECO:0000313" key="1">
    <source>
        <dbReference type="EMBL" id="KAJ1675614.1"/>
    </source>
</evidence>
<dbReference type="EMBL" id="JAMZIH010005230">
    <property type="protein sequence ID" value="KAJ1675614.1"/>
    <property type="molecule type" value="Genomic_DNA"/>
</dbReference>
<organism evidence="1 2">
    <name type="scientific">Spiromyces aspiralis</name>
    <dbReference type="NCBI Taxonomy" id="68401"/>
    <lineage>
        <taxon>Eukaryota</taxon>
        <taxon>Fungi</taxon>
        <taxon>Fungi incertae sedis</taxon>
        <taxon>Zoopagomycota</taxon>
        <taxon>Kickxellomycotina</taxon>
        <taxon>Kickxellomycetes</taxon>
        <taxon>Kickxellales</taxon>
        <taxon>Kickxellaceae</taxon>
        <taxon>Spiromyces</taxon>
    </lineage>
</organism>
<name>A0ACC1HGD6_9FUNG</name>
<sequence>MKLLAISALVTLATATLAKIQVTNIYADTNWAPGQPATLTWNDSDGQKLAGSVNVELMSGDADNLQPVTVLVNGADASSGSATFALPDNLPSGANYAIRLTTQDGQANYSHFFSISGGNGEPASSKSDTASISNTTSAPPSSSSSSSPSSSAEGSVKINGSGESSAEHSSGSSTSPNGSSSHSHSASASNESSSKSKESASGDISDFSDDSSELSFADSLSLESESDHHSSSHRHLFSSSDDEEDSESGAVGLSGFSLVNVGVLAATMYTVVTSRLF</sequence>
<dbReference type="Proteomes" id="UP001145114">
    <property type="component" value="Unassembled WGS sequence"/>
</dbReference>
<protein>
    <submittedName>
        <fullName evidence="1">Uncharacterized protein</fullName>
    </submittedName>
</protein>
<proteinExistence type="predicted"/>
<gene>
    <name evidence="1" type="ORF">EV182_000925</name>
</gene>
<accession>A0ACC1HGD6</accession>
<evidence type="ECO:0000313" key="2">
    <source>
        <dbReference type="Proteomes" id="UP001145114"/>
    </source>
</evidence>
<comment type="caution">
    <text evidence="1">The sequence shown here is derived from an EMBL/GenBank/DDBJ whole genome shotgun (WGS) entry which is preliminary data.</text>
</comment>
<keyword evidence="2" id="KW-1185">Reference proteome</keyword>
<reference evidence="1" key="1">
    <citation type="submission" date="2022-06" db="EMBL/GenBank/DDBJ databases">
        <title>Phylogenomic reconstructions and comparative analyses of Kickxellomycotina fungi.</title>
        <authorList>
            <person name="Reynolds N.K."/>
            <person name="Stajich J.E."/>
            <person name="Barry K."/>
            <person name="Grigoriev I.V."/>
            <person name="Crous P."/>
            <person name="Smith M.E."/>
        </authorList>
    </citation>
    <scope>NUCLEOTIDE SEQUENCE</scope>
    <source>
        <strain evidence="1">RSA 2271</strain>
    </source>
</reference>